<dbReference type="OrthoDB" id="421671at2759"/>
<gene>
    <name evidence="1" type="ORF">KFL_000580030</name>
</gene>
<evidence type="ECO:0000313" key="1">
    <source>
        <dbReference type="EMBL" id="GAQ80609.1"/>
    </source>
</evidence>
<sequence length="352" mass="39525">MADAGCLTKQTTVPFSLGGDLHHLKSTRDCSSNAAALLGKRQIRLQRTFTYSRQQFQGVLPALTQRKCKGLQLQAVASTDQETNSKPAVQDPKTLKEKRKYLHYTQPWFSRETVLRKEADGIWTLTQPFQLGFGRFADARLRATVVQLEDGTLWVHSPVALTEECAELVTSLGGQVAHIVVPNTSPEHAWFSKGWADRFPDARWYAPVRIVQKLSQRLGRQVHGLEKSQVPPAWASVLQAVTFSTGANGEFQEDLFFHTREKALIVADMLVCLDDEQLPTGINKFMAQSLGVRKELGMLIPFRLYLGKYPEAAKAFCNALSKLDFSWIIFSHGSIPVRAGKDDIMRVYNTYL</sequence>
<dbReference type="EMBL" id="DF237007">
    <property type="protein sequence ID" value="GAQ80609.1"/>
    <property type="molecule type" value="Genomic_DNA"/>
</dbReference>
<dbReference type="InterPro" id="IPR025638">
    <property type="entry name" value="DUF4336"/>
</dbReference>
<keyword evidence="2" id="KW-1185">Reference proteome</keyword>
<dbReference type="Proteomes" id="UP000054558">
    <property type="component" value="Unassembled WGS sequence"/>
</dbReference>
<dbReference type="OMA" id="LNTHIVR"/>
<dbReference type="AlphaFoldDB" id="A0A1Y1HTU9"/>
<proteinExistence type="predicted"/>
<organism evidence="1 2">
    <name type="scientific">Klebsormidium nitens</name>
    <name type="common">Green alga</name>
    <name type="synonym">Ulothrix nitens</name>
    <dbReference type="NCBI Taxonomy" id="105231"/>
    <lineage>
        <taxon>Eukaryota</taxon>
        <taxon>Viridiplantae</taxon>
        <taxon>Streptophyta</taxon>
        <taxon>Klebsormidiophyceae</taxon>
        <taxon>Klebsormidiales</taxon>
        <taxon>Klebsormidiaceae</taxon>
        <taxon>Klebsormidium</taxon>
    </lineage>
</organism>
<dbReference type="PANTHER" id="PTHR33835">
    <property type="entry name" value="YALI0C07656P"/>
    <property type="match status" value="1"/>
</dbReference>
<protein>
    <submittedName>
        <fullName evidence="1">Uncharacterized protein</fullName>
    </submittedName>
</protein>
<reference evidence="1 2" key="1">
    <citation type="journal article" date="2014" name="Nat. Commun.">
        <title>Klebsormidium flaccidum genome reveals primary factors for plant terrestrial adaptation.</title>
        <authorList>
            <person name="Hori K."/>
            <person name="Maruyama F."/>
            <person name="Fujisawa T."/>
            <person name="Togashi T."/>
            <person name="Yamamoto N."/>
            <person name="Seo M."/>
            <person name="Sato S."/>
            <person name="Yamada T."/>
            <person name="Mori H."/>
            <person name="Tajima N."/>
            <person name="Moriyama T."/>
            <person name="Ikeuchi M."/>
            <person name="Watanabe M."/>
            <person name="Wada H."/>
            <person name="Kobayashi K."/>
            <person name="Saito M."/>
            <person name="Masuda T."/>
            <person name="Sasaki-Sekimoto Y."/>
            <person name="Mashiguchi K."/>
            <person name="Awai K."/>
            <person name="Shimojima M."/>
            <person name="Masuda S."/>
            <person name="Iwai M."/>
            <person name="Nobusawa T."/>
            <person name="Narise T."/>
            <person name="Kondo S."/>
            <person name="Saito H."/>
            <person name="Sato R."/>
            <person name="Murakawa M."/>
            <person name="Ihara Y."/>
            <person name="Oshima-Yamada Y."/>
            <person name="Ohtaka K."/>
            <person name="Satoh M."/>
            <person name="Sonobe K."/>
            <person name="Ishii M."/>
            <person name="Ohtani R."/>
            <person name="Kanamori-Sato M."/>
            <person name="Honoki R."/>
            <person name="Miyazaki D."/>
            <person name="Mochizuki H."/>
            <person name="Umetsu J."/>
            <person name="Higashi K."/>
            <person name="Shibata D."/>
            <person name="Kamiya Y."/>
            <person name="Sato N."/>
            <person name="Nakamura Y."/>
            <person name="Tabata S."/>
            <person name="Ida S."/>
            <person name="Kurokawa K."/>
            <person name="Ohta H."/>
        </authorList>
    </citation>
    <scope>NUCLEOTIDE SEQUENCE [LARGE SCALE GENOMIC DNA]</scope>
    <source>
        <strain evidence="1 2">NIES-2285</strain>
    </source>
</reference>
<dbReference type="InterPro" id="IPR036866">
    <property type="entry name" value="RibonucZ/Hydroxyglut_hydro"/>
</dbReference>
<accession>A0A1Y1HTU9</accession>
<dbReference type="SUPFAM" id="SSF56281">
    <property type="entry name" value="Metallo-hydrolase/oxidoreductase"/>
    <property type="match status" value="1"/>
</dbReference>
<evidence type="ECO:0000313" key="2">
    <source>
        <dbReference type="Proteomes" id="UP000054558"/>
    </source>
</evidence>
<dbReference type="Pfam" id="PF14234">
    <property type="entry name" value="DUF4336"/>
    <property type="match status" value="1"/>
</dbReference>
<dbReference type="PANTHER" id="PTHR33835:SF2">
    <property type="entry name" value="LYSINE-TRNA LIGASE"/>
    <property type="match status" value="1"/>
</dbReference>
<name>A0A1Y1HTU9_KLENI</name>